<evidence type="ECO:0000256" key="1">
    <source>
        <dbReference type="ARBA" id="ARBA00004123"/>
    </source>
</evidence>
<comment type="subcellular location">
    <subcellularLocation>
        <location evidence="1">Nucleus</location>
    </subcellularLocation>
</comment>
<keyword evidence="4" id="KW-0805">Transcription regulation</keyword>
<keyword evidence="5" id="KW-0238">DNA-binding</keyword>
<dbReference type="EMBL" id="JARGDH010000006">
    <property type="protein sequence ID" value="KAL0265991.1"/>
    <property type="molecule type" value="Genomic_DNA"/>
</dbReference>
<dbReference type="GO" id="GO:0003677">
    <property type="term" value="F:DNA binding"/>
    <property type="evidence" value="ECO:0007669"/>
    <property type="project" value="UniProtKB-KW"/>
</dbReference>
<evidence type="ECO:0000256" key="3">
    <source>
        <dbReference type="ARBA" id="ARBA00020815"/>
    </source>
</evidence>
<evidence type="ECO:0000259" key="9">
    <source>
        <dbReference type="Pfam" id="PF02270"/>
    </source>
</evidence>
<reference evidence="11" key="1">
    <citation type="journal article" date="2024" name="Gigascience">
        <title>Chromosome-level genome of the poultry shaft louse Menopon gallinae provides insight into the host-switching and adaptive evolution of parasitic lice.</title>
        <authorList>
            <person name="Xu Y."/>
            <person name="Ma L."/>
            <person name="Liu S."/>
            <person name="Liang Y."/>
            <person name="Liu Q."/>
            <person name="He Z."/>
            <person name="Tian L."/>
            <person name="Duan Y."/>
            <person name="Cai W."/>
            <person name="Li H."/>
            <person name="Song F."/>
        </authorList>
    </citation>
    <scope>NUCLEOTIDE SEQUENCE</scope>
    <source>
        <strain evidence="11">Cailab_2023a</strain>
    </source>
</reference>
<dbReference type="InterPro" id="IPR040450">
    <property type="entry name" value="TFIIF_beta_HTH"/>
</dbReference>
<evidence type="ECO:0000256" key="6">
    <source>
        <dbReference type="ARBA" id="ARBA00023163"/>
    </source>
</evidence>
<dbReference type="Pfam" id="PF02270">
    <property type="entry name" value="TFIIF_beta"/>
    <property type="match status" value="1"/>
</dbReference>
<feature type="domain" description="TFIIF beta subunit N-terminal" evidence="10">
    <location>
        <begin position="12"/>
        <end position="89"/>
    </location>
</feature>
<dbReference type="InterPro" id="IPR040504">
    <property type="entry name" value="TFIIF_beta_N"/>
</dbReference>
<sequence>MEIETDKSSISVWLVKLPSFLAEKIAEITGEQTIGEILISPSAKDAPATIQFQLSQELISQGLPVDYSLSFTDKTDKLYVLKDDGDRHRVEGALVKRPPSTIKVINYLREGRQSEKFGSVSELEYLARKRKKILQAKKRERLEKNEVIDILFKAFEKYPAWTARDLADFSGQPVAFIQEILPEICVLNKKDYKNLYELKPEYKYSDA</sequence>
<dbReference type="AlphaFoldDB" id="A0AAW2H8E3"/>
<dbReference type="InterPro" id="IPR003196">
    <property type="entry name" value="TFIIF_beta"/>
</dbReference>
<organism evidence="11">
    <name type="scientific">Menopon gallinae</name>
    <name type="common">poultry shaft louse</name>
    <dbReference type="NCBI Taxonomy" id="328185"/>
    <lineage>
        <taxon>Eukaryota</taxon>
        <taxon>Metazoa</taxon>
        <taxon>Ecdysozoa</taxon>
        <taxon>Arthropoda</taxon>
        <taxon>Hexapoda</taxon>
        <taxon>Insecta</taxon>
        <taxon>Pterygota</taxon>
        <taxon>Neoptera</taxon>
        <taxon>Paraneoptera</taxon>
        <taxon>Psocodea</taxon>
        <taxon>Troctomorpha</taxon>
        <taxon>Phthiraptera</taxon>
        <taxon>Amblycera</taxon>
        <taxon>Menoponidae</taxon>
        <taxon>Menopon</taxon>
    </lineage>
</organism>
<dbReference type="FunFam" id="1.10.10.10:FF:000035">
    <property type="entry name" value="General transcription factor IIF subunit 2"/>
    <property type="match status" value="1"/>
</dbReference>
<evidence type="ECO:0000259" key="10">
    <source>
        <dbReference type="Pfam" id="PF17683"/>
    </source>
</evidence>
<evidence type="ECO:0000256" key="7">
    <source>
        <dbReference type="ARBA" id="ARBA00023242"/>
    </source>
</evidence>
<dbReference type="Gene3D" id="1.10.10.10">
    <property type="entry name" value="Winged helix-like DNA-binding domain superfamily/Winged helix DNA-binding domain"/>
    <property type="match status" value="1"/>
</dbReference>
<keyword evidence="7" id="KW-0539">Nucleus</keyword>
<evidence type="ECO:0000256" key="5">
    <source>
        <dbReference type="ARBA" id="ARBA00023125"/>
    </source>
</evidence>
<name>A0AAW2H8E3_9NEOP</name>
<dbReference type="GO" id="GO:0006368">
    <property type="term" value="P:transcription elongation by RNA polymerase II"/>
    <property type="evidence" value="ECO:0007669"/>
    <property type="project" value="UniProtKB-ARBA"/>
</dbReference>
<dbReference type="GO" id="GO:0006367">
    <property type="term" value="P:transcription initiation at RNA polymerase II promoter"/>
    <property type="evidence" value="ECO:0007669"/>
    <property type="project" value="InterPro"/>
</dbReference>
<comment type="caution">
    <text evidence="11">The sequence shown here is derived from an EMBL/GenBank/DDBJ whole genome shotgun (WGS) entry which is preliminary data.</text>
</comment>
<dbReference type="InterPro" id="IPR036388">
    <property type="entry name" value="WH-like_DNA-bd_sf"/>
</dbReference>
<dbReference type="PANTHER" id="PTHR10445">
    <property type="entry name" value="GENERAL TRANSCRIPTION FACTOR IIF SUBUNIT 2"/>
    <property type="match status" value="1"/>
</dbReference>
<evidence type="ECO:0000256" key="4">
    <source>
        <dbReference type="ARBA" id="ARBA00023015"/>
    </source>
</evidence>
<dbReference type="SUPFAM" id="SSF46785">
    <property type="entry name" value="Winged helix' DNA-binding domain"/>
    <property type="match status" value="1"/>
</dbReference>
<dbReference type="GO" id="GO:0005674">
    <property type="term" value="C:transcription factor TFIIF complex"/>
    <property type="evidence" value="ECO:0007669"/>
    <property type="project" value="InterPro"/>
</dbReference>
<gene>
    <name evidence="11" type="ORF">PYX00_011708</name>
</gene>
<evidence type="ECO:0000313" key="11">
    <source>
        <dbReference type="EMBL" id="KAL0265991.1"/>
    </source>
</evidence>
<comment type="similarity">
    <text evidence="2">Belongs to the TFIIF beta subunit family.</text>
</comment>
<protein>
    <recommendedName>
        <fullName evidence="3">General transcription factor IIF subunit 2</fullName>
    </recommendedName>
    <alternativeName>
        <fullName evidence="8">Transcription initiation factor IIF subunit beta</fullName>
    </alternativeName>
</protein>
<accession>A0AAW2H8E3</accession>
<evidence type="ECO:0000256" key="8">
    <source>
        <dbReference type="ARBA" id="ARBA00033388"/>
    </source>
</evidence>
<dbReference type="InterPro" id="IPR011039">
    <property type="entry name" value="TFIIF_interaction"/>
</dbReference>
<dbReference type="InterPro" id="IPR036390">
    <property type="entry name" value="WH_DNA-bd_sf"/>
</dbReference>
<proteinExistence type="inferred from homology"/>
<feature type="domain" description="TFIIF beta subunit HTH" evidence="9">
    <location>
        <begin position="141"/>
        <end position="203"/>
    </location>
</feature>
<dbReference type="SUPFAM" id="SSF50916">
    <property type="entry name" value="Rap30/74 interaction domains"/>
    <property type="match status" value="1"/>
</dbReference>
<evidence type="ECO:0000256" key="2">
    <source>
        <dbReference type="ARBA" id="ARBA00009543"/>
    </source>
</evidence>
<dbReference type="Pfam" id="PF17683">
    <property type="entry name" value="TFIIF_beta_N"/>
    <property type="match status" value="1"/>
</dbReference>
<keyword evidence="6" id="KW-0804">Transcription</keyword>
<dbReference type="PANTHER" id="PTHR10445:SF0">
    <property type="entry name" value="GENERAL TRANSCRIPTION FACTOR IIF SUBUNIT 2"/>
    <property type="match status" value="1"/>
</dbReference>